<gene>
    <name evidence="1" type="ORF">HQ394_07680</name>
</gene>
<reference evidence="1 2" key="1">
    <citation type="submission" date="2020-05" db="EMBL/GenBank/DDBJ databases">
        <title>Complete closed genome sequence of Defluviicoccus vanus.</title>
        <authorList>
            <person name="Bessarab I."/>
            <person name="Arumugam K."/>
            <person name="Maszenan A.M."/>
            <person name="Seviour R.J."/>
            <person name="Williams R.B."/>
        </authorList>
    </citation>
    <scope>NUCLEOTIDE SEQUENCE [LARGE SCALE GENOMIC DNA]</scope>
    <source>
        <strain evidence="1 2">Ben 114</strain>
    </source>
</reference>
<name>A0A7H1N0J7_9PROT</name>
<evidence type="ECO:0000313" key="1">
    <source>
        <dbReference type="EMBL" id="QNT69233.1"/>
    </source>
</evidence>
<dbReference type="AlphaFoldDB" id="A0A7H1N0J7"/>
<keyword evidence="2" id="KW-1185">Reference proteome</keyword>
<proteinExistence type="predicted"/>
<evidence type="ECO:0000313" key="2">
    <source>
        <dbReference type="Proteomes" id="UP000516369"/>
    </source>
</evidence>
<dbReference type="Proteomes" id="UP000516369">
    <property type="component" value="Chromosome"/>
</dbReference>
<protein>
    <submittedName>
        <fullName evidence="1">Usg family protein</fullName>
    </submittedName>
</protein>
<accession>A0A7H1N0J7</accession>
<dbReference type="InterPro" id="IPR009354">
    <property type="entry name" value="Usg"/>
</dbReference>
<organism evidence="1 2">
    <name type="scientific">Defluviicoccus vanus</name>
    <dbReference type="NCBI Taxonomy" id="111831"/>
    <lineage>
        <taxon>Bacteria</taxon>
        <taxon>Pseudomonadati</taxon>
        <taxon>Pseudomonadota</taxon>
        <taxon>Alphaproteobacteria</taxon>
        <taxon>Rhodospirillales</taxon>
        <taxon>Rhodospirillaceae</taxon>
        <taxon>Defluviicoccus</taxon>
    </lineage>
</organism>
<sequence length="86" mass="10068">MSVRVRLLGYHLTTAEITYHLPDYPDLLQNFIWQDLDMIPHLPALRKFLAYWQKNLDGRLHSVKVAASSLIKPAEFRFAKGEFLLQ</sequence>
<dbReference type="RefSeq" id="WP_190262738.1">
    <property type="nucleotide sequence ID" value="NZ_CP053923.1"/>
</dbReference>
<dbReference type="Pfam" id="PF06233">
    <property type="entry name" value="Usg"/>
    <property type="match status" value="1"/>
</dbReference>
<dbReference type="EMBL" id="CP053923">
    <property type="protein sequence ID" value="QNT69233.1"/>
    <property type="molecule type" value="Genomic_DNA"/>
</dbReference>
<dbReference type="KEGG" id="dvn:HQ394_07680"/>